<dbReference type="InterPro" id="IPR020946">
    <property type="entry name" value="Flavin_mOase-like"/>
</dbReference>
<reference evidence="7 8" key="1">
    <citation type="journal article" date="2020" name="G3 (Bethesda)">
        <title>Genetic Underpinnings of Host Manipulation by Ophiocordyceps as Revealed by Comparative Transcriptomics.</title>
        <authorList>
            <person name="Will I."/>
            <person name="Das B."/>
            <person name="Trinh T."/>
            <person name="Brachmann A."/>
            <person name="Ohm R.A."/>
            <person name="de Bekker C."/>
        </authorList>
    </citation>
    <scope>NUCLEOTIDE SEQUENCE [LARGE SCALE GENOMIC DNA]</scope>
    <source>
        <strain evidence="7 8">EC05</strain>
    </source>
</reference>
<keyword evidence="2" id="KW-0285">Flavoprotein</keyword>
<evidence type="ECO:0000256" key="6">
    <source>
        <dbReference type="SAM" id="Phobius"/>
    </source>
</evidence>
<evidence type="ECO:0000256" key="5">
    <source>
        <dbReference type="SAM" id="MobiDB-lite"/>
    </source>
</evidence>
<keyword evidence="6" id="KW-0472">Membrane</keyword>
<keyword evidence="6" id="KW-0812">Transmembrane</keyword>
<name>A0A8H4VBT5_9HYPO</name>
<feature type="transmembrane region" description="Helical" evidence="6">
    <location>
        <begin position="539"/>
        <end position="556"/>
    </location>
</feature>
<organism evidence="7 8">
    <name type="scientific">Ophiocordyceps camponoti-floridani</name>
    <dbReference type="NCBI Taxonomy" id="2030778"/>
    <lineage>
        <taxon>Eukaryota</taxon>
        <taxon>Fungi</taxon>
        <taxon>Dikarya</taxon>
        <taxon>Ascomycota</taxon>
        <taxon>Pezizomycotina</taxon>
        <taxon>Sordariomycetes</taxon>
        <taxon>Hypocreomycetidae</taxon>
        <taxon>Hypocreales</taxon>
        <taxon>Ophiocordycipitaceae</taxon>
        <taxon>Ophiocordyceps</taxon>
    </lineage>
</organism>
<keyword evidence="3" id="KW-0274">FAD</keyword>
<comment type="similarity">
    <text evidence="1">Belongs to the FAD-binding monooxygenase family.</text>
</comment>
<evidence type="ECO:0000256" key="1">
    <source>
        <dbReference type="ARBA" id="ARBA00010139"/>
    </source>
</evidence>
<dbReference type="Pfam" id="PF00743">
    <property type="entry name" value="FMO-like"/>
    <property type="match status" value="1"/>
</dbReference>
<dbReference type="GO" id="GO:0050660">
    <property type="term" value="F:flavin adenine dinucleotide binding"/>
    <property type="evidence" value="ECO:0007669"/>
    <property type="project" value="InterPro"/>
</dbReference>
<dbReference type="PANTHER" id="PTHR42877:SF10">
    <property type="entry name" value="L-ORNITHINE N(5)-OXYGENASE"/>
    <property type="match status" value="1"/>
</dbReference>
<feature type="region of interest" description="Disordered" evidence="5">
    <location>
        <begin position="1"/>
        <end position="27"/>
    </location>
</feature>
<keyword evidence="4" id="KW-0560">Oxidoreductase</keyword>
<evidence type="ECO:0000256" key="4">
    <source>
        <dbReference type="ARBA" id="ARBA00023002"/>
    </source>
</evidence>
<proteinExistence type="inferred from homology"/>
<evidence type="ECO:0008006" key="9">
    <source>
        <dbReference type="Google" id="ProtNLM"/>
    </source>
</evidence>
<keyword evidence="8" id="KW-1185">Reference proteome</keyword>
<dbReference type="EMBL" id="JAACLJ010000007">
    <property type="protein sequence ID" value="KAF4583077.1"/>
    <property type="molecule type" value="Genomic_DNA"/>
</dbReference>
<evidence type="ECO:0000256" key="2">
    <source>
        <dbReference type="ARBA" id="ARBA00022630"/>
    </source>
</evidence>
<dbReference type="Proteomes" id="UP000562929">
    <property type="component" value="Unassembled WGS sequence"/>
</dbReference>
<feature type="compositionally biased region" description="Acidic residues" evidence="5">
    <location>
        <begin position="16"/>
        <end position="26"/>
    </location>
</feature>
<dbReference type="GO" id="GO:0004499">
    <property type="term" value="F:N,N-dimethylaniline monooxygenase activity"/>
    <property type="evidence" value="ECO:0007669"/>
    <property type="project" value="InterPro"/>
</dbReference>
<dbReference type="Gene3D" id="3.50.50.60">
    <property type="entry name" value="FAD/NAD(P)-binding domain"/>
    <property type="match status" value="3"/>
</dbReference>
<comment type="caution">
    <text evidence="7">The sequence shown here is derived from an EMBL/GenBank/DDBJ whole genome shotgun (WGS) entry which is preliminary data.</text>
</comment>
<dbReference type="InterPro" id="IPR036188">
    <property type="entry name" value="FAD/NAD-bd_sf"/>
</dbReference>
<dbReference type="SUPFAM" id="SSF51905">
    <property type="entry name" value="FAD/NAD(P)-binding domain"/>
    <property type="match status" value="2"/>
</dbReference>
<dbReference type="AlphaFoldDB" id="A0A8H4VBT5"/>
<sequence length="560" mass="62604">MAQPGFQPVARPELHDYDDEEDDDDDGKATYSQFACIGVGFSGIALGATLKRWHGIQDVRFFERRPDIGGTWSVNRYPGCAVDVPGVLYSFSFAPKFDWTGILPAAEEILGYLRRVADQYGVTARTSFNAHVIACHWRSRSRRWRLVVRYPDEGGRIVRHDCRFLFGATGVLVDPQVPGLVGLDSFRGRCFHTSSWPADLVLSDKRVIVVGNGCTAAQVIPAIVGQCRHLSQFIRSRQWFFQSPPKLTIPRSVHWLLAYVPGLQSLLRLFVFIVLEQSSRGYAMTVAGQRRRSYEASAAVSLARATAPTRFHALLKPDYAPGCKRRILGSDYVRSLNAPNITVTEEPIVEVLPDGVRSRDGAFTPADVIILANGFLTGRFLNGIDVKGSDGRTLDQHWKQFGGPEAYNCCALSHFPNMFMLLGPNTITGHTSAVMSIENSINYALRVIRPILDRPDAFVEVKPEAEARYSREMQRALGKTVFTSGCITWYNQEGPDGRMWNSMSYPRSQADFWYRCLFPVRRDWTYVGAPHTTSRSKPVLLAVVVAVFGALGLLWTNRSP</sequence>
<protein>
    <recommendedName>
        <fullName evidence="9">L-ornithine N(5)-oxygenase</fullName>
    </recommendedName>
</protein>
<evidence type="ECO:0000313" key="7">
    <source>
        <dbReference type="EMBL" id="KAF4583077.1"/>
    </source>
</evidence>
<accession>A0A8H4VBT5</accession>
<keyword evidence="6" id="KW-1133">Transmembrane helix</keyword>
<evidence type="ECO:0000313" key="8">
    <source>
        <dbReference type="Proteomes" id="UP000562929"/>
    </source>
</evidence>
<gene>
    <name evidence="7" type="ORF">GQ602_006221</name>
</gene>
<dbReference type="GO" id="GO:0050661">
    <property type="term" value="F:NADP binding"/>
    <property type="evidence" value="ECO:0007669"/>
    <property type="project" value="InterPro"/>
</dbReference>
<dbReference type="PANTHER" id="PTHR42877">
    <property type="entry name" value="L-ORNITHINE N(5)-MONOOXYGENASE-RELATED"/>
    <property type="match status" value="1"/>
</dbReference>
<dbReference type="InterPro" id="IPR051209">
    <property type="entry name" value="FAD-bind_Monooxygenase_sf"/>
</dbReference>
<evidence type="ECO:0000256" key="3">
    <source>
        <dbReference type="ARBA" id="ARBA00022827"/>
    </source>
</evidence>
<dbReference type="OrthoDB" id="74360at2759"/>